<dbReference type="GO" id="GO:0016052">
    <property type="term" value="P:carbohydrate catabolic process"/>
    <property type="evidence" value="ECO:0007669"/>
    <property type="project" value="TreeGrafter"/>
</dbReference>
<evidence type="ECO:0000313" key="5">
    <source>
        <dbReference type="EMBL" id="SDK03221.1"/>
    </source>
</evidence>
<dbReference type="InterPro" id="IPR029065">
    <property type="entry name" value="Enolase_C-like"/>
</dbReference>
<dbReference type="PANTHER" id="PTHR13794:SF58">
    <property type="entry name" value="MITOCHONDRIAL ENOLASE SUPERFAMILY MEMBER 1"/>
    <property type="match status" value="1"/>
</dbReference>
<dbReference type="InterPro" id="IPR036849">
    <property type="entry name" value="Enolase-like_C_sf"/>
</dbReference>
<dbReference type="Pfam" id="PF02746">
    <property type="entry name" value="MR_MLE_N"/>
    <property type="match status" value="1"/>
</dbReference>
<protein>
    <submittedName>
        <fullName evidence="5">L-alanine-DL-glutamate epimerase</fullName>
    </submittedName>
</protein>
<dbReference type="InterPro" id="IPR029017">
    <property type="entry name" value="Enolase-like_N"/>
</dbReference>
<evidence type="ECO:0000256" key="1">
    <source>
        <dbReference type="ARBA" id="ARBA00001946"/>
    </source>
</evidence>
<feature type="domain" description="Mandelate racemase/muconate lactonizing enzyme C-terminal" evidence="4">
    <location>
        <begin position="144"/>
        <end position="240"/>
    </location>
</feature>
<dbReference type="InterPro" id="IPR013342">
    <property type="entry name" value="Mandelate_racemase_C"/>
</dbReference>
<gene>
    <name evidence="5" type="ORF">SAMN04488074_10475</name>
</gene>
<dbReference type="SFLD" id="SFLDS00001">
    <property type="entry name" value="Enolase"/>
    <property type="match status" value="1"/>
</dbReference>
<comment type="cofactor">
    <cofactor evidence="1">
        <name>Mg(2+)</name>
        <dbReference type="ChEBI" id="CHEBI:18420"/>
    </cofactor>
</comment>
<dbReference type="PANTHER" id="PTHR13794">
    <property type="entry name" value="ENOLASE SUPERFAMILY, MANDELATE RACEMASE"/>
    <property type="match status" value="1"/>
</dbReference>
<dbReference type="Gene3D" id="3.20.20.120">
    <property type="entry name" value="Enolase-like C-terminal domain"/>
    <property type="match status" value="1"/>
</dbReference>
<accession>A0A1G8YKD2</accession>
<sequence>MLITDIECHPIDLPAATPAFVWRDGLRGSPPAGDGAVLRIHTDEGVEGVAFADRRGTGGQLRSLIDRVLRNELVGQDPMAREWLWHRMWEIDRTEELPLYLLGLVDVALWDLAGRVAGVPTWQLLGGFRTSIQAYASTVTYGSIAEYLDVADQALELGYPAIKLHAWGDARRDAKLSVALREHVGEDVPLMFDGSAGFDLPDAVYLGRALGDAGYLWYEEPMREFSITAYARLANAVDVPLLVGETSDGVHMNSADFISAGAATFGVRASTQLRGGFTGSMRTAHLADAFRLRAEVHGPELPNRHLCMAISNTTYYESLVFGNPIRREPGIDACGVVHAPRGPGVGLPPTLDLPPVLRQYVADQHLPAAMSL</sequence>
<dbReference type="Gene3D" id="3.30.390.10">
    <property type="entry name" value="Enolase-like, N-terminal domain"/>
    <property type="match status" value="1"/>
</dbReference>
<dbReference type="EMBL" id="FNET01000004">
    <property type="protein sequence ID" value="SDK03221.1"/>
    <property type="molecule type" value="Genomic_DNA"/>
</dbReference>
<dbReference type="GO" id="GO:0000287">
    <property type="term" value="F:magnesium ion binding"/>
    <property type="evidence" value="ECO:0007669"/>
    <property type="project" value="TreeGrafter"/>
</dbReference>
<dbReference type="InterPro" id="IPR013341">
    <property type="entry name" value="Mandelate_racemase_N_dom"/>
</dbReference>
<dbReference type="InterPro" id="IPR046945">
    <property type="entry name" value="RHMD-like"/>
</dbReference>
<name>A0A1G8YKD2_9PSEU</name>
<dbReference type="AlphaFoldDB" id="A0A1G8YKD2"/>
<dbReference type="Pfam" id="PF13378">
    <property type="entry name" value="MR_MLE_C"/>
    <property type="match status" value="1"/>
</dbReference>
<dbReference type="SUPFAM" id="SSF54826">
    <property type="entry name" value="Enolase N-terminal domain-like"/>
    <property type="match status" value="1"/>
</dbReference>
<dbReference type="SUPFAM" id="SSF51604">
    <property type="entry name" value="Enolase C-terminal domain-like"/>
    <property type="match status" value="1"/>
</dbReference>
<evidence type="ECO:0000256" key="2">
    <source>
        <dbReference type="ARBA" id="ARBA00022723"/>
    </source>
</evidence>
<evidence type="ECO:0000259" key="4">
    <source>
        <dbReference type="SMART" id="SM00922"/>
    </source>
</evidence>
<keyword evidence="2" id="KW-0479">Metal-binding</keyword>
<evidence type="ECO:0000313" key="6">
    <source>
        <dbReference type="Proteomes" id="UP000199682"/>
    </source>
</evidence>
<dbReference type="RefSeq" id="WP_090005707.1">
    <property type="nucleotide sequence ID" value="NZ_FNET01000004.1"/>
</dbReference>
<reference evidence="6" key="1">
    <citation type="submission" date="2016-10" db="EMBL/GenBank/DDBJ databases">
        <authorList>
            <person name="Varghese N."/>
            <person name="Submissions S."/>
        </authorList>
    </citation>
    <scope>NUCLEOTIDE SEQUENCE [LARGE SCALE GENOMIC DNA]</scope>
    <source>
        <strain evidence="6">DSM 44796</strain>
    </source>
</reference>
<dbReference type="Proteomes" id="UP000199682">
    <property type="component" value="Unassembled WGS sequence"/>
</dbReference>
<evidence type="ECO:0000256" key="3">
    <source>
        <dbReference type="ARBA" id="ARBA00022842"/>
    </source>
</evidence>
<proteinExistence type="predicted"/>
<keyword evidence="3" id="KW-0460">Magnesium</keyword>
<dbReference type="SMART" id="SM00922">
    <property type="entry name" value="MR_MLE"/>
    <property type="match status" value="1"/>
</dbReference>
<organism evidence="5 6">
    <name type="scientific">Lentzea albidocapillata subsp. violacea</name>
    <dbReference type="NCBI Taxonomy" id="128104"/>
    <lineage>
        <taxon>Bacteria</taxon>
        <taxon>Bacillati</taxon>
        <taxon>Actinomycetota</taxon>
        <taxon>Actinomycetes</taxon>
        <taxon>Pseudonocardiales</taxon>
        <taxon>Pseudonocardiaceae</taxon>
        <taxon>Lentzea</taxon>
    </lineage>
</organism>
<dbReference type="GO" id="GO:0016836">
    <property type="term" value="F:hydro-lyase activity"/>
    <property type="evidence" value="ECO:0007669"/>
    <property type="project" value="TreeGrafter"/>
</dbReference>